<organism evidence="6 7">
    <name type="scientific">Antribacter soli</name>
    <dbReference type="NCBI Taxonomy" id="2910976"/>
    <lineage>
        <taxon>Bacteria</taxon>
        <taxon>Bacillati</taxon>
        <taxon>Actinomycetota</taxon>
        <taxon>Actinomycetes</taxon>
        <taxon>Micrococcales</taxon>
        <taxon>Promicromonosporaceae</taxon>
        <taxon>Antribacter</taxon>
    </lineage>
</organism>
<proteinExistence type="predicted"/>
<dbReference type="PROSITE" id="PS50995">
    <property type="entry name" value="HTH_MARR_2"/>
    <property type="match status" value="1"/>
</dbReference>
<dbReference type="EMBL" id="JAKGSG010000025">
    <property type="protein sequence ID" value="MCF4120943.1"/>
    <property type="molecule type" value="Genomic_DNA"/>
</dbReference>
<sequence>MNHLARVYEAALRVQIAPFGVTPGQFPALLCLFEEDGLTQREMCARVQIAQATMANTLRRMERDGLVTRTPAPDDGRSAQVWLTDRARKIEDDLVRIGRGINRSAVVGLDPDEADALLKTIRLMIDNLTPPEGDRDGDGALAPDHRETDLT</sequence>
<dbReference type="PANTHER" id="PTHR42756:SF1">
    <property type="entry name" value="TRANSCRIPTIONAL REPRESSOR OF EMRAB OPERON"/>
    <property type="match status" value="1"/>
</dbReference>
<accession>A0AA41U6E0</accession>
<evidence type="ECO:0000259" key="5">
    <source>
        <dbReference type="PROSITE" id="PS50995"/>
    </source>
</evidence>
<dbReference type="InterPro" id="IPR023187">
    <property type="entry name" value="Tscrpt_reg_MarR-type_CS"/>
</dbReference>
<dbReference type="GO" id="GO:0003700">
    <property type="term" value="F:DNA-binding transcription factor activity"/>
    <property type="evidence" value="ECO:0007669"/>
    <property type="project" value="InterPro"/>
</dbReference>
<feature type="compositionally biased region" description="Basic and acidic residues" evidence="4">
    <location>
        <begin position="132"/>
        <end position="151"/>
    </location>
</feature>
<gene>
    <name evidence="6" type="ORF">L1785_08115</name>
</gene>
<dbReference type="PROSITE" id="PS01117">
    <property type="entry name" value="HTH_MARR_1"/>
    <property type="match status" value="1"/>
</dbReference>
<dbReference type="Pfam" id="PF01047">
    <property type="entry name" value="MarR"/>
    <property type="match status" value="1"/>
</dbReference>
<dbReference type="GO" id="GO:0003677">
    <property type="term" value="F:DNA binding"/>
    <property type="evidence" value="ECO:0007669"/>
    <property type="project" value="UniProtKB-KW"/>
</dbReference>
<dbReference type="SMART" id="SM00347">
    <property type="entry name" value="HTH_MARR"/>
    <property type="match status" value="1"/>
</dbReference>
<dbReference type="Proteomes" id="UP001165405">
    <property type="component" value="Unassembled WGS sequence"/>
</dbReference>
<dbReference type="AlphaFoldDB" id="A0AA41U6E0"/>
<dbReference type="PANTHER" id="PTHR42756">
    <property type="entry name" value="TRANSCRIPTIONAL REGULATOR, MARR"/>
    <property type="match status" value="1"/>
</dbReference>
<keyword evidence="2" id="KW-0238">DNA-binding</keyword>
<dbReference type="InterPro" id="IPR036388">
    <property type="entry name" value="WH-like_DNA-bd_sf"/>
</dbReference>
<dbReference type="InterPro" id="IPR036390">
    <property type="entry name" value="WH_DNA-bd_sf"/>
</dbReference>
<evidence type="ECO:0000256" key="3">
    <source>
        <dbReference type="ARBA" id="ARBA00023163"/>
    </source>
</evidence>
<dbReference type="RefSeq" id="WP_236088707.1">
    <property type="nucleotide sequence ID" value="NZ_JAKGSG010000025.1"/>
</dbReference>
<dbReference type="Gene3D" id="1.10.10.10">
    <property type="entry name" value="Winged helix-like DNA-binding domain superfamily/Winged helix DNA-binding domain"/>
    <property type="match status" value="1"/>
</dbReference>
<feature type="region of interest" description="Disordered" evidence="4">
    <location>
        <begin position="128"/>
        <end position="151"/>
    </location>
</feature>
<feature type="domain" description="HTH marR-type" evidence="5">
    <location>
        <begin position="1"/>
        <end position="126"/>
    </location>
</feature>
<evidence type="ECO:0000256" key="4">
    <source>
        <dbReference type="SAM" id="MobiDB-lite"/>
    </source>
</evidence>
<name>A0AA41U6E0_9MICO</name>
<evidence type="ECO:0000256" key="1">
    <source>
        <dbReference type="ARBA" id="ARBA00023015"/>
    </source>
</evidence>
<keyword evidence="1" id="KW-0805">Transcription regulation</keyword>
<keyword evidence="7" id="KW-1185">Reference proteome</keyword>
<evidence type="ECO:0000256" key="2">
    <source>
        <dbReference type="ARBA" id="ARBA00023125"/>
    </source>
</evidence>
<evidence type="ECO:0000313" key="7">
    <source>
        <dbReference type="Proteomes" id="UP001165405"/>
    </source>
</evidence>
<keyword evidence="3" id="KW-0804">Transcription</keyword>
<comment type="caution">
    <text evidence="6">The sequence shown here is derived from an EMBL/GenBank/DDBJ whole genome shotgun (WGS) entry which is preliminary data.</text>
</comment>
<protein>
    <submittedName>
        <fullName evidence="6">MarR family transcriptional regulator</fullName>
    </submittedName>
</protein>
<evidence type="ECO:0000313" key="6">
    <source>
        <dbReference type="EMBL" id="MCF4120943.1"/>
    </source>
</evidence>
<reference evidence="6" key="1">
    <citation type="submission" date="2022-01" db="EMBL/GenBank/DDBJ databases">
        <title>Antribacter sp. nov., isolated from Guizhou of China.</title>
        <authorList>
            <person name="Chengliang C."/>
            <person name="Ya Z."/>
        </authorList>
    </citation>
    <scope>NUCLEOTIDE SEQUENCE</scope>
    <source>
        <strain evidence="6">KLBMP 9083</strain>
    </source>
</reference>
<dbReference type="SUPFAM" id="SSF46785">
    <property type="entry name" value="Winged helix' DNA-binding domain"/>
    <property type="match status" value="1"/>
</dbReference>
<dbReference type="InterPro" id="IPR000835">
    <property type="entry name" value="HTH_MarR-typ"/>
</dbReference>